<gene>
    <name evidence="8" type="ORF">X474_23500</name>
</gene>
<dbReference type="Proteomes" id="UP000032233">
    <property type="component" value="Unassembled WGS sequence"/>
</dbReference>
<evidence type="ECO:0000256" key="1">
    <source>
        <dbReference type="ARBA" id="ARBA00001966"/>
    </source>
</evidence>
<dbReference type="Gene3D" id="3.20.20.70">
    <property type="entry name" value="Aldolase class I"/>
    <property type="match status" value="1"/>
</dbReference>
<evidence type="ECO:0000313" key="9">
    <source>
        <dbReference type="Proteomes" id="UP000032233"/>
    </source>
</evidence>
<dbReference type="EMBL" id="AZAC01000056">
    <property type="protein sequence ID" value="KIX11499.1"/>
    <property type="molecule type" value="Genomic_DNA"/>
</dbReference>
<keyword evidence="2" id="KW-0004">4Fe-4S</keyword>
<accession>A0A0D2IZW0</accession>
<evidence type="ECO:0000256" key="4">
    <source>
        <dbReference type="ARBA" id="ARBA00022723"/>
    </source>
</evidence>
<evidence type="ECO:0000259" key="7">
    <source>
        <dbReference type="Pfam" id="PF04055"/>
    </source>
</evidence>
<dbReference type="PANTHER" id="PTHR11228">
    <property type="entry name" value="RADICAL SAM DOMAIN PROTEIN"/>
    <property type="match status" value="1"/>
</dbReference>
<dbReference type="PANTHER" id="PTHR11228:SF7">
    <property type="entry name" value="PQQA PEPTIDE CYCLASE"/>
    <property type="match status" value="1"/>
</dbReference>
<evidence type="ECO:0000313" key="8">
    <source>
        <dbReference type="EMBL" id="KIX11499.1"/>
    </source>
</evidence>
<comment type="caution">
    <text evidence="8">The sequence shown here is derived from an EMBL/GenBank/DDBJ whole genome shotgun (WGS) entry which is preliminary data.</text>
</comment>
<keyword evidence="5" id="KW-0408">Iron</keyword>
<dbReference type="InterPro" id="IPR007197">
    <property type="entry name" value="rSAM"/>
</dbReference>
<dbReference type="CDD" id="cd01335">
    <property type="entry name" value="Radical_SAM"/>
    <property type="match status" value="1"/>
</dbReference>
<keyword evidence="4" id="KW-0479">Metal-binding</keyword>
<dbReference type="GO" id="GO:0046872">
    <property type="term" value="F:metal ion binding"/>
    <property type="evidence" value="ECO:0007669"/>
    <property type="project" value="UniProtKB-KW"/>
</dbReference>
<dbReference type="InterPro" id="IPR050377">
    <property type="entry name" value="Radical_SAM_PqqE_MftC-like"/>
</dbReference>
<keyword evidence="3" id="KW-0949">S-adenosyl-L-methionine</keyword>
<dbReference type="AlphaFoldDB" id="A0A0D2IZW0"/>
<evidence type="ECO:0000256" key="5">
    <source>
        <dbReference type="ARBA" id="ARBA00023004"/>
    </source>
</evidence>
<dbReference type="GO" id="GO:0003824">
    <property type="term" value="F:catalytic activity"/>
    <property type="evidence" value="ECO:0007669"/>
    <property type="project" value="InterPro"/>
</dbReference>
<dbReference type="SFLD" id="SFLDG01387">
    <property type="entry name" value="BtrN-like_SPASM_domain_contain"/>
    <property type="match status" value="1"/>
</dbReference>
<dbReference type="CDD" id="cd21109">
    <property type="entry name" value="SPASM"/>
    <property type="match status" value="1"/>
</dbReference>
<protein>
    <recommendedName>
        <fullName evidence="7">Radical SAM core domain-containing protein</fullName>
    </recommendedName>
</protein>
<dbReference type="InterPro" id="IPR013785">
    <property type="entry name" value="Aldolase_TIM"/>
</dbReference>
<feature type="domain" description="Radical SAM core" evidence="7">
    <location>
        <begin position="51"/>
        <end position="192"/>
    </location>
</feature>
<dbReference type="OrthoDB" id="9772409at2"/>
<dbReference type="GO" id="GO:0051536">
    <property type="term" value="F:iron-sulfur cluster binding"/>
    <property type="evidence" value="ECO:0007669"/>
    <property type="project" value="UniProtKB-KW"/>
</dbReference>
<keyword evidence="6" id="KW-0411">Iron-sulfur</keyword>
<proteinExistence type="predicted"/>
<organism evidence="8 9">
    <name type="scientific">Dethiosulfatarculus sandiegensis</name>
    <dbReference type="NCBI Taxonomy" id="1429043"/>
    <lineage>
        <taxon>Bacteria</taxon>
        <taxon>Pseudomonadati</taxon>
        <taxon>Thermodesulfobacteriota</taxon>
        <taxon>Desulfarculia</taxon>
        <taxon>Desulfarculales</taxon>
        <taxon>Desulfarculaceae</taxon>
        <taxon>Dethiosulfatarculus</taxon>
    </lineage>
</organism>
<evidence type="ECO:0000256" key="3">
    <source>
        <dbReference type="ARBA" id="ARBA00022691"/>
    </source>
</evidence>
<dbReference type="SFLD" id="SFLDG01067">
    <property type="entry name" value="SPASM/twitch_domain_containing"/>
    <property type="match status" value="1"/>
</dbReference>
<sequence length="469" mass="54291">MVRREYNGPDQVQAQVLSRMGSLEKECRRSPLYAWSNGLTELDYFPPILYISPTNACTHRCAICAHKDYMRKGLSETGERQRGLMDWDRFRAICEQIPDDVARIYFYKHGEPLLHPRYLEMVQYLRQKVGDKVEIAISTNATHLRKEMARPLADAFDVILLSTYGLDRQTFASLHGKDDFGKVMANIKDFHDQYAAMPSPRSKVYFNFVRQAGNLHHSDDEVEEFMISKFPYFHNSIHGVYNFGGRISEGNFGIFEQEDKSDFPVCVFPYTIFTVLWDGWVSHCMVDVEEVFHGNGRAPDSSLMDLLNHPGLIDYRRASVQRDFPALWQRRLACEKCNWLFHLRAQSLNYLTLKTKQIAEGFKLTGHEGLELSAAEMLYNGLVKYLEGDMAGAAGGMLLASEVAGEDWIREKAALWEKNLRKVYAQRHALEKWEKAFNNEGITMRHLFKTTYFESSEQGRKKRLDEHNF</sequence>
<dbReference type="InParanoid" id="A0A0D2IZW0"/>
<evidence type="ECO:0000256" key="2">
    <source>
        <dbReference type="ARBA" id="ARBA00022485"/>
    </source>
</evidence>
<reference evidence="8 9" key="1">
    <citation type="submission" date="2013-11" db="EMBL/GenBank/DDBJ databases">
        <title>Metagenomic analysis of a methanogenic consortium involved in long chain n-alkane degradation.</title>
        <authorList>
            <person name="Davidova I.A."/>
            <person name="Callaghan A.V."/>
            <person name="Wawrik B."/>
            <person name="Pruitt S."/>
            <person name="Marks C."/>
            <person name="Duncan K.E."/>
            <person name="Suflita J.M."/>
        </authorList>
    </citation>
    <scope>NUCLEOTIDE SEQUENCE [LARGE SCALE GENOMIC DNA]</scope>
    <source>
        <strain evidence="8 9">SPR</strain>
    </source>
</reference>
<evidence type="ECO:0000256" key="6">
    <source>
        <dbReference type="ARBA" id="ARBA00023014"/>
    </source>
</evidence>
<name>A0A0D2IZW0_9BACT</name>
<dbReference type="RefSeq" id="WP_044351833.1">
    <property type="nucleotide sequence ID" value="NZ_AZAC01000056.1"/>
</dbReference>
<dbReference type="InterPro" id="IPR058240">
    <property type="entry name" value="rSAM_sf"/>
</dbReference>
<dbReference type="SUPFAM" id="SSF102114">
    <property type="entry name" value="Radical SAM enzymes"/>
    <property type="match status" value="1"/>
</dbReference>
<dbReference type="STRING" id="1429043.X474_23500"/>
<dbReference type="Pfam" id="PF04055">
    <property type="entry name" value="Radical_SAM"/>
    <property type="match status" value="1"/>
</dbReference>
<keyword evidence="9" id="KW-1185">Reference proteome</keyword>
<comment type="cofactor">
    <cofactor evidence="1">
        <name>[4Fe-4S] cluster</name>
        <dbReference type="ChEBI" id="CHEBI:49883"/>
    </cofactor>
</comment>
<dbReference type="SFLD" id="SFLDS00029">
    <property type="entry name" value="Radical_SAM"/>
    <property type="match status" value="1"/>
</dbReference>
<dbReference type="InterPro" id="IPR034391">
    <property type="entry name" value="AdoMet-like_SPASM_containing"/>
</dbReference>